<evidence type="ECO:0000313" key="3">
    <source>
        <dbReference type="Proteomes" id="UP000078597"/>
    </source>
</evidence>
<dbReference type="EMBL" id="FLQW01003619">
    <property type="protein sequence ID" value="SBS96032.1"/>
    <property type="molecule type" value="Genomic_DNA"/>
</dbReference>
<sequence length="111" mass="12447">MLHCTATGRWNNKLFPGGDEKFCILYKQIDKKDDKCSRQDIDFVPENSLLTESGDIRSGERVYTDELPATKETIKAHSKGIEDNSSKTQAEYILSRKTQEDTSSSPSASNV</sequence>
<feature type="region of interest" description="Disordered" evidence="1">
    <location>
        <begin position="76"/>
        <end position="111"/>
    </location>
</feature>
<protein>
    <submittedName>
        <fullName evidence="2">Uncharacterized protein</fullName>
    </submittedName>
</protein>
<organism evidence="2 3">
    <name type="scientific">Plasmodium malariae</name>
    <dbReference type="NCBI Taxonomy" id="5858"/>
    <lineage>
        <taxon>Eukaryota</taxon>
        <taxon>Sar</taxon>
        <taxon>Alveolata</taxon>
        <taxon>Apicomplexa</taxon>
        <taxon>Aconoidasida</taxon>
        <taxon>Haemosporida</taxon>
        <taxon>Plasmodiidae</taxon>
        <taxon>Plasmodium</taxon>
        <taxon>Plasmodium (Plasmodium)</taxon>
    </lineage>
</organism>
<evidence type="ECO:0000256" key="1">
    <source>
        <dbReference type="SAM" id="MobiDB-lite"/>
    </source>
</evidence>
<evidence type="ECO:0000313" key="2">
    <source>
        <dbReference type="EMBL" id="SBS96032.1"/>
    </source>
</evidence>
<proteinExistence type="predicted"/>
<feature type="compositionally biased region" description="Polar residues" evidence="1">
    <location>
        <begin position="101"/>
        <end position="111"/>
    </location>
</feature>
<feature type="compositionally biased region" description="Basic and acidic residues" evidence="1">
    <location>
        <begin position="76"/>
        <end position="85"/>
    </location>
</feature>
<gene>
    <name evidence="2" type="ORF">PMALA_050680</name>
</gene>
<dbReference type="AlphaFoldDB" id="A0A1A8WVY3"/>
<reference evidence="3" key="1">
    <citation type="submission" date="2016-05" db="EMBL/GenBank/DDBJ databases">
        <authorList>
            <person name="Naeem Raeece"/>
        </authorList>
    </citation>
    <scope>NUCLEOTIDE SEQUENCE [LARGE SCALE GENOMIC DNA]</scope>
</reference>
<dbReference type="Proteomes" id="UP000078597">
    <property type="component" value="Unassembled WGS sequence"/>
</dbReference>
<accession>A0A1A8WVY3</accession>
<name>A0A1A8WVY3_PLAMA</name>